<dbReference type="InterPro" id="IPR002347">
    <property type="entry name" value="SDR_fam"/>
</dbReference>
<feature type="region of interest" description="Disordered" evidence="3">
    <location>
        <begin position="94"/>
        <end position="219"/>
    </location>
</feature>
<dbReference type="Proteomes" id="UP000318720">
    <property type="component" value="Unassembled WGS sequence"/>
</dbReference>
<dbReference type="InterPro" id="IPR051122">
    <property type="entry name" value="SDR_DHRS6-like"/>
</dbReference>
<dbReference type="InterPro" id="IPR036291">
    <property type="entry name" value="NAD(P)-bd_dom_sf"/>
</dbReference>
<evidence type="ECO:0000313" key="4">
    <source>
        <dbReference type="EMBL" id="TQE25305.1"/>
    </source>
</evidence>
<gene>
    <name evidence="4" type="ORF">Sipo8835_31700</name>
</gene>
<protein>
    <submittedName>
        <fullName evidence="4">SDR family oxidoreductase</fullName>
    </submittedName>
</protein>
<feature type="compositionally biased region" description="Basic and acidic residues" evidence="3">
    <location>
        <begin position="107"/>
        <end position="133"/>
    </location>
</feature>
<evidence type="ECO:0000256" key="2">
    <source>
        <dbReference type="ARBA" id="ARBA00023002"/>
    </source>
</evidence>
<keyword evidence="2" id="KW-0560">Oxidoreductase</keyword>
<feature type="region of interest" description="Disordered" evidence="3">
    <location>
        <begin position="1"/>
        <end position="80"/>
    </location>
</feature>
<feature type="compositionally biased region" description="Basic residues" evidence="3">
    <location>
        <begin position="39"/>
        <end position="51"/>
    </location>
</feature>
<organism evidence="4 5">
    <name type="scientific">Streptomyces ipomoeae</name>
    <dbReference type="NCBI Taxonomy" id="103232"/>
    <lineage>
        <taxon>Bacteria</taxon>
        <taxon>Bacillati</taxon>
        <taxon>Actinomycetota</taxon>
        <taxon>Actinomycetes</taxon>
        <taxon>Kitasatosporales</taxon>
        <taxon>Streptomycetaceae</taxon>
        <taxon>Streptomyces</taxon>
    </lineage>
</organism>
<dbReference type="PANTHER" id="PTHR43477">
    <property type="entry name" value="DIHYDROANTICAPSIN 7-DEHYDROGENASE"/>
    <property type="match status" value="1"/>
</dbReference>
<feature type="compositionally biased region" description="Basic residues" evidence="3">
    <location>
        <begin position="202"/>
        <end position="214"/>
    </location>
</feature>
<feature type="compositionally biased region" description="Basic residues" evidence="3">
    <location>
        <begin position="166"/>
        <end position="176"/>
    </location>
</feature>
<comment type="caution">
    <text evidence="4">The sequence shown here is derived from an EMBL/GenBank/DDBJ whole genome shotgun (WGS) entry which is preliminary data.</text>
</comment>
<dbReference type="Pfam" id="PF13561">
    <property type="entry name" value="adh_short_C2"/>
    <property type="match status" value="1"/>
</dbReference>
<accession>A0AAE8VX96</accession>
<evidence type="ECO:0000256" key="3">
    <source>
        <dbReference type="SAM" id="MobiDB-lite"/>
    </source>
</evidence>
<name>A0AAE8VX96_9ACTN</name>
<reference evidence="4 5" key="1">
    <citation type="submission" date="2019-03" db="EMBL/GenBank/DDBJ databases">
        <title>Comparative genomic analyses of the sweetpotato soil rot pathogen, Streptomyces ipomoeae.</title>
        <authorList>
            <person name="Ruschel Soares N."/>
            <person name="Badger J.H."/>
            <person name="Huguet-Tapia J.C."/>
            <person name="Clark C.A."/>
            <person name="Pettis G.S."/>
        </authorList>
    </citation>
    <scope>NUCLEOTIDE SEQUENCE [LARGE SCALE GENOMIC DNA]</scope>
    <source>
        <strain evidence="4 5">88-35</strain>
    </source>
</reference>
<feature type="compositionally biased region" description="Polar residues" evidence="3">
    <location>
        <begin position="71"/>
        <end position="80"/>
    </location>
</feature>
<dbReference type="Gene3D" id="3.40.50.720">
    <property type="entry name" value="NAD(P)-binding Rossmann-like Domain"/>
    <property type="match status" value="1"/>
</dbReference>
<sequence>MARVQAAESGAVAGPVVRTVQLRHRHQDARPPDAPARGVRPRHALHRRGHGLRAGGGHDPGTPADRWPPTADSSPPNSYSDHAYRRLVEKLKKTVAPKETLAPGRLESGRPRTELRREHFRSTERQPHPEGEFPQKVPAPNSPATSSHHPARTKTADRRPQTDSRTRKKYHDRQLRRSTLYSIDATSKRHPNTSELSGRASWRGRRGKRLRRSGLPRQGRALLGFSRSLTHELGPSGLTVHSVTPGSIDTEIAPSELAENRKEAMIADIPTRRMGSVHDVADIIAFPARPESSFVTSATHHADGGSHIH</sequence>
<dbReference type="PRINTS" id="PR00081">
    <property type="entry name" value="GDHRDH"/>
</dbReference>
<dbReference type="PANTHER" id="PTHR43477:SF1">
    <property type="entry name" value="DIHYDROANTICAPSIN 7-DEHYDROGENASE"/>
    <property type="match status" value="1"/>
</dbReference>
<feature type="compositionally biased region" description="Basic and acidic residues" evidence="3">
    <location>
        <begin position="154"/>
        <end position="165"/>
    </location>
</feature>
<proteinExistence type="inferred from homology"/>
<comment type="similarity">
    <text evidence="1">Belongs to the short-chain dehydrogenases/reductases (SDR) family.</text>
</comment>
<evidence type="ECO:0000313" key="5">
    <source>
        <dbReference type="Proteomes" id="UP000318720"/>
    </source>
</evidence>
<evidence type="ECO:0000256" key="1">
    <source>
        <dbReference type="ARBA" id="ARBA00006484"/>
    </source>
</evidence>
<dbReference type="EMBL" id="SPAZ01000248">
    <property type="protein sequence ID" value="TQE25305.1"/>
    <property type="molecule type" value="Genomic_DNA"/>
</dbReference>
<dbReference type="GO" id="GO:0016491">
    <property type="term" value="F:oxidoreductase activity"/>
    <property type="evidence" value="ECO:0007669"/>
    <property type="project" value="UniProtKB-KW"/>
</dbReference>
<dbReference type="SUPFAM" id="SSF51735">
    <property type="entry name" value="NAD(P)-binding Rossmann-fold domains"/>
    <property type="match status" value="1"/>
</dbReference>
<dbReference type="AlphaFoldDB" id="A0AAE8VX96"/>